<keyword evidence="1" id="KW-0343">GTPase activation</keyword>
<keyword evidence="2" id="KW-0597">Phosphoprotein</keyword>
<keyword evidence="9" id="KW-1185">Reference proteome</keyword>
<feature type="compositionally biased region" description="Low complexity" evidence="5">
    <location>
        <begin position="1185"/>
        <end position="1203"/>
    </location>
</feature>
<feature type="compositionally biased region" description="Low complexity" evidence="5">
    <location>
        <begin position="1025"/>
        <end position="1037"/>
    </location>
</feature>
<evidence type="ECO:0000313" key="9">
    <source>
        <dbReference type="Proteomes" id="UP001107558"/>
    </source>
</evidence>
<dbReference type="OrthoDB" id="2499658at2759"/>
<dbReference type="InterPro" id="IPR000331">
    <property type="entry name" value="Rap/Ran_GAP_dom"/>
</dbReference>
<dbReference type="Pfam" id="PF02145">
    <property type="entry name" value="Rap_GAP"/>
    <property type="match status" value="1"/>
</dbReference>
<dbReference type="InterPro" id="IPR036034">
    <property type="entry name" value="PDZ_sf"/>
</dbReference>
<feature type="compositionally biased region" description="Polar residues" evidence="5">
    <location>
        <begin position="1121"/>
        <end position="1148"/>
    </location>
</feature>
<evidence type="ECO:0008006" key="10">
    <source>
        <dbReference type="Google" id="ProtNLM"/>
    </source>
</evidence>
<evidence type="ECO:0000256" key="2">
    <source>
        <dbReference type="ARBA" id="ARBA00022553"/>
    </source>
</evidence>
<accession>A0A9J6C6M3</accession>
<dbReference type="FunFam" id="3.40.50.11210:FF:000002">
    <property type="entry name" value="Signal-induced proliferation-associated 1-like protein 1"/>
    <property type="match status" value="1"/>
</dbReference>
<dbReference type="InterPro" id="IPR035974">
    <property type="entry name" value="Rap/Ran-GAP_sf"/>
</dbReference>
<organism evidence="8 9">
    <name type="scientific">Polypedilum vanderplanki</name>
    <name type="common">Sleeping chironomid midge</name>
    <dbReference type="NCBI Taxonomy" id="319348"/>
    <lineage>
        <taxon>Eukaryota</taxon>
        <taxon>Metazoa</taxon>
        <taxon>Ecdysozoa</taxon>
        <taxon>Arthropoda</taxon>
        <taxon>Hexapoda</taxon>
        <taxon>Insecta</taxon>
        <taxon>Pterygota</taxon>
        <taxon>Neoptera</taxon>
        <taxon>Endopterygota</taxon>
        <taxon>Diptera</taxon>
        <taxon>Nematocera</taxon>
        <taxon>Chironomoidea</taxon>
        <taxon>Chironomidae</taxon>
        <taxon>Chironominae</taxon>
        <taxon>Polypedilum</taxon>
        <taxon>Polypedilum</taxon>
    </lineage>
</organism>
<dbReference type="CDD" id="cd06745">
    <property type="entry name" value="PDZ_SIPA1-like"/>
    <property type="match status" value="1"/>
</dbReference>
<feature type="coiled-coil region" evidence="4">
    <location>
        <begin position="1499"/>
        <end position="1533"/>
    </location>
</feature>
<proteinExistence type="predicted"/>
<protein>
    <recommendedName>
        <fullName evidence="10">Signal-induced proliferation-associated 1-like protein 2</fullName>
    </recommendedName>
</protein>
<dbReference type="Pfam" id="PF21022">
    <property type="entry name" value="Rap-GAP_dimer"/>
    <property type="match status" value="1"/>
</dbReference>
<sequence length="1548" mass="173829">MYKKSFRKTKINGIENGMIGLHSELNNNPSSTNKNASSSSSTRKQALNAVEYYNQNVLRARMEAGLAGTRNFSGGSAMKGESMYRSNSSLELLDVGKSDNSFMNLSGPLRREYGSHSSIDIISDKTPTTAAAKGENFFAMLQEYRPAVLNIRNNKEMPSKRDQIEIVHKNHMNVIENSSNYDDQIDTVTSSPKLRMKLKLWGQTKASKSQSQIISEDDVNGVNLRCNESNSNSASNSANASTVSTFSSDIEERTRRRAFAHFDSQSLTANLGYAAKVRGLLLARRRNTTTGASAAAMYSRSSTPDRDNCDDDLDERFGNDLIENCPFFRNEVGGEEEREVSLTRMNQTVSKKHIRRAIHRPLSTYGVSILECNVGETLWSKQACPYQSNTNYIEQVDSGAHYYRKYFFGQEHQNWFGMDEHLGPVAISIRKEKPIYQPISSEYSNEQYLYRLIVRTSELLTLRGCVFEESIPNPRGLGKPLNTKDVIDYVAPEVQISCLRLAFNTPQCEQQLLKLDEQGLTNKYKIGILYCRAGQQTEEDMYNNEEAGPAFNEFLETIGKKVRLKGFENYKGGLDNKTDSTGTHSIYTTYQSCEIMFHVSTMLPFTPNNRQQLLRKRHIGNDIVTIVFQEPGALPFTPKNIRSQFQHVFIIVRVVNSCSDNTTYRVAVSRSKEVPVFGPPIKANACYQKNKHFVEFLLSKVINAENAAHRSEKFATMATRTRQEYLKDLCNNFSSQTPVETSQKLKIFPSKKREPTKPRFKGDACQRGAFCWQVVLHDSGQSTQIECFLGISAETFVLIEESTRQTIFAAPNRSILGWSTNGNALRVYHHQGECITMNMRDYGDRDEQLEVIERLRAVSNGCGALELVLHRNSMGQLGFHVQPDGIVTQVEINGQAWAAGLRQGYRLVEICKVAVATLSHDQMVDLLKTSIQVFVTVIESFSDFSPRRGCFLPSCKFNSINYQYENDFPQKQQQQQQHASQSQSQQRRYVERSFSPPKSVDTGYGTASSSRSYLGNAERRFVPDTMGTLTSSSSGHSSTDEKWYDVVENPNLQITSTDYEQSSRYSKRNNAVSLHHTKPTPIQETSLYTKPNIEFLEHPPTRKPSTELAPNVLMKNLQLDSNNSNMTKSPVKATYSSPIKDSNTQPSYSEDELEKIINNKDDAPQLKRSATTNAIYVVKKAQTATVASTSSSSSSRNNSPRPAVETRLKAGVNRNINPSHRSSIHCTSTFKEDLLKLINPDYLMGSSDDNFHDGEIVSSIKGERKSQLNSHSLGNLSMSCQSSPLKTAMIHHDDSLLAKSSGNKLRLKDEKELSGSDTRLKFQNSNSVSPDEEIIITTARPATVISSINENELAQNTTNLLHIKEDQIKSTVRDHYYTGSGSSNDENGHSKITATKMPNLSEMKEAEWKSLMSSAAKSIQINGHQDSIYDELNALTSEPLTVNQFLYNTHTASNCNSPLSNSGGGSSCSSVNNAMGLTENLSVALPELQSQVSQLSDRVMRETRRRRSLEVAVKRLTEENRRLQDESQQAVQQLKRFTEWFFQTIDKQ</sequence>
<dbReference type="PANTHER" id="PTHR15711:SF22">
    <property type="entry name" value="RAP-GAP DOMAIN-CONTAINING PROTEIN"/>
    <property type="match status" value="1"/>
</dbReference>
<feature type="region of interest" description="Disordered" evidence="5">
    <location>
        <begin position="1185"/>
        <end position="1204"/>
    </location>
</feature>
<dbReference type="Gene3D" id="3.40.50.11210">
    <property type="entry name" value="Rap/Ran-GAP"/>
    <property type="match status" value="1"/>
</dbReference>
<dbReference type="PROSITE" id="PS50085">
    <property type="entry name" value="RAPGAP"/>
    <property type="match status" value="1"/>
</dbReference>
<comment type="caution">
    <text evidence="8">The sequence shown here is derived from an EMBL/GenBank/DDBJ whole genome shotgun (WGS) entry which is preliminary data.</text>
</comment>
<feature type="region of interest" description="Disordered" evidence="5">
    <location>
        <begin position="969"/>
        <end position="1011"/>
    </location>
</feature>
<dbReference type="Proteomes" id="UP001107558">
    <property type="component" value="Chromosome 2"/>
</dbReference>
<dbReference type="GO" id="GO:0005737">
    <property type="term" value="C:cytoplasm"/>
    <property type="evidence" value="ECO:0007669"/>
    <property type="project" value="TreeGrafter"/>
</dbReference>
<dbReference type="EMBL" id="JADBJN010000002">
    <property type="protein sequence ID" value="KAG5677615.1"/>
    <property type="molecule type" value="Genomic_DNA"/>
</dbReference>
<dbReference type="PANTHER" id="PTHR15711">
    <property type="entry name" value="RAP GTPASE-ACTIVATING PROTEIN"/>
    <property type="match status" value="1"/>
</dbReference>
<evidence type="ECO:0000256" key="3">
    <source>
        <dbReference type="ARBA" id="ARBA00023054"/>
    </source>
</evidence>
<dbReference type="Gene3D" id="2.30.42.10">
    <property type="match status" value="1"/>
</dbReference>
<feature type="compositionally biased region" description="Low complexity" evidence="5">
    <location>
        <begin position="26"/>
        <end position="41"/>
    </location>
</feature>
<dbReference type="SMART" id="SM00228">
    <property type="entry name" value="PDZ"/>
    <property type="match status" value="1"/>
</dbReference>
<evidence type="ECO:0000256" key="1">
    <source>
        <dbReference type="ARBA" id="ARBA00022468"/>
    </source>
</evidence>
<dbReference type="InterPro" id="IPR001478">
    <property type="entry name" value="PDZ"/>
</dbReference>
<feature type="region of interest" description="Disordered" evidence="5">
    <location>
        <begin position="1121"/>
        <end position="1149"/>
    </location>
</feature>
<reference evidence="8" key="1">
    <citation type="submission" date="2021-03" db="EMBL/GenBank/DDBJ databases">
        <title>Chromosome level genome of the anhydrobiotic midge Polypedilum vanderplanki.</title>
        <authorList>
            <person name="Yoshida Y."/>
            <person name="Kikawada T."/>
            <person name="Gusev O."/>
        </authorList>
    </citation>
    <scope>NUCLEOTIDE SEQUENCE</scope>
    <source>
        <strain evidence="8">NIAS01</strain>
        <tissue evidence="8">Whole body or cell culture</tissue>
    </source>
</reference>
<feature type="domain" description="PDZ" evidence="7">
    <location>
        <begin position="866"/>
        <end position="930"/>
    </location>
</feature>
<gene>
    <name evidence="8" type="ORF">PVAND_007357</name>
</gene>
<dbReference type="GO" id="GO:0051056">
    <property type="term" value="P:regulation of small GTPase mediated signal transduction"/>
    <property type="evidence" value="ECO:0007669"/>
    <property type="project" value="InterPro"/>
</dbReference>
<dbReference type="PROSITE" id="PS50106">
    <property type="entry name" value="PDZ"/>
    <property type="match status" value="1"/>
</dbReference>
<dbReference type="InterPro" id="IPR050989">
    <property type="entry name" value="Rap1_Ran_GAP"/>
</dbReference>
<feature type="region of interest" description="Disordered" evidence="5">
    <location>
        <begin position="20"/>
        <end position="43"/>
    </location>
</feature>
<dbReference type="SUPFAM" id="SSF50156">
    <property type="entry name" value="PDZ domain-like"/>
    <property type="match status" value="1"/>
</dbReference>
<feature type="region of interest" description="Disordered" evidence="5">
    <location>
        <begin position="1024"/>
        <end position="1043"/>
    </location>
</feature>
<feature type="compositionally biased region" description="Low complexity" evidence="5">
    <location>
        <begin position="970"/>
        <end position="986"/>
    </location>
</feature>
<evidence type="ECO:0000256" key="4">
    <source>
        <dbReference type="SAM" id="Coils"/>
    </source>
</evidence>
<name>A0A9J6C6M3_POLVA</name>
<dbReference type="GO" id="GO:0005096">
    <property type="term" value="F:GTPase activator activity"/>
    <property type="evidence" value="ECO:0007669"/>
    <property type="project" value="UniProtKB-KW"/>
</dbReference>
<evidence type="ECO:0000313" key="8">
    <source>
        <dbReference type="EMBL" id="KAG5677615.1"/>
    </source>
</evidence>
<evidence type="ECO:0000259" key="7">
    <source>
        <dbReference type="PROSITE" id="PS50106"/>
    </source>
</evidence>
<evidence type="ECO:0000256" key="5">
    <source>
        <dbReference type="SAM" id="MobiDB-lite"/>
    </source>
</evidence>
<dbReference type="Gene3D" id="6.10.140.210">
    <property type="match status" value="1"/>
</dbReference>
<feature type="domain" description="Rap-GAP" evidence="6">
    <location>
        <begin position="512"/>
        <end position="729"/>
    </location>
</feature>
<dbReference type="SUPFAM" id="SSF111347">
    <property type="entry name" value="Rap/Ran-GAP"/>
    <property type="match status" value="1"/>
</dbReference>
<evidence type="ECO:0000259" key="6">
    <source>
        <dbReference type="PROSITE" id="PS50085"/>
    </source>
</evidence>
<keyword evidence="3 4" id="KW-0175">Coiled coil</keyword>